<dbReference type="Gene3D" id="3.80.10.10">
    <property type="entry name" value="Ribonuclease Inhibitor"/>
    <property type="match status" value="1"/>
</dbReference>
<dbReference type="PANTHER" id="PTHR32141:SF150">
    <property type="entry name" value="FBD DOMAIN-CONTAINING PROTEIN"/>
    <property type="match status" value="1"/>
</dbReference>
<dbReference type="InterPro" id="IPR036047">
    <property type="entry name" value="F-box-like_dom_sf"/>
</dbReference>
<evidence type="ECO:0000313" key="5">
    <source>
        <dbReference type="Proteomes" id="UP000807115"/>
    </source>
</evidence>
<proteinExistence type="predicted"/>
<dbReference type="InterPro" id="IPR055302">
    <property type="entry name" value="F-box_dom-containing"/>
</dbReference>
<evidence type="ECO:0000256" key="1">
    <source>
        <dbReference type="SAM" id="MobiDB-lite"/>
    </source>
</evidence>
<comment type="caution">
    <text evidence="4">The sequence shown here is derived from an EMBL/GenBank/DDBJ whole genome shotgun (WGS) entry which is preliminary data.</text>
</comment>
<evidence type="ECO:0000259" key="2">
    <source>
        <dbReference type="Pfam" id="PF08387"/>
    </source>
</evidence>
<name>A0A921U8R1_SORBI</name>
<feature type="domain" description="FBD" evidence="2">
    <location>
        <begin position="444"/>
        <end position="483"/>
    </location>
</feature>
<dbReference type="InterPro" id="IPR053781">
    <property type="entry name" value="F-box_AtFBL13-like"/>
</dbReference>
<dbReference type="InterPro" id="IPR006566">
    <property type="entry name" value="FBD"/>
</dbReference>
<dbReference type="InterPro" id="IPR055411">
    <property type="entry name" value="LRR_FXL15/At3g58940/PEG3-like"/>
</dbReference>
<feature type="domain" description="F-box/LRR-repeat protein 15/At3g58940/PEG3-like LRR" evidence="3">
    <location>
        <begin position="200"/>
        <end position="423"/>
    </location>
</feature>
<dbReference type="Pfam" id="PF08387">
    <property type="entry name" value="FBD"/>
    <property type="match status" value="1"/>
</dbReference>
<dbReference type="AlphaFoldDB" id="A0A921U8R1"/>
<dbReference type="InterPro" id="IPR032675">
    <property type="entry name" value="LRR_dom_sf"/>
</dbReference>
<dbReference type="Pfam" id="PF24758">
    <property type="entry name" value="LRR_At5g56370"/>
    <property type="match status" value="1"/>
</dbReference>
<dbReference type="EMBL" id="CM027686">
    <property type="protein sequence ID" value="KAG0522508.1"/>
    <property type="molecule type" value="Genomic_DNA"/>
</dbReference>
<gene>
    <name evidence="4" type="ORF">BDA96_07G043300</name>
</gene>
<feature type="region of interest" description="Disordered" evidence="1">
    <location>
        <begin position="36"/>
        <end position="74"/>
    </location>
</feature>
<protein>
    <recommendedName>
        <fullName evidence="6">FBD domain-containing protein</fullName>
    </recommendedName>
</protein>
<evidence type="ECO:0000259" key="3">
    <source>
        <dbReference type="Pfam" id="PF24758"/>
    </source>
</evidence>
<dbReference type="PANTHER" id="PTHR32141">
    <property type="match status" value="1"/>
</dbReference>
<evidence type="ECO:0008006" key="6">
    <source>
        <dbReference type="Google" id="ProtNLM"/>
    </source>
</evidence>
<organism evidence="4 5">
    <name type="scientific">Sorghum bicolor</name>
    <name type="common">Sorghum</name>
    <name type="synonym">Sorghum vulgare</name>
    <dbReference type="NCBI Taxonomy" id="4558"/>
    <lineage>
        <taxon>Eukaryota</taxon>
        <taxon>Viridiplantae</taxon>
        <taxon>Streptophyta</taxon>
        <taxon>Embryophyta</taxon>
        <taxon>Tracheophyta</taxon>
        <taxon>Spermatophyta</taxon>
        <taxon>Magnoliopsida</taxon>
        <taxon>Liliopsida</taxon>
        <taxon>Poales</taxon>
        <taxon>Poaceae</taxon>
        <taxon>PACMAD clade</taxon>
        <taxon>Panicoideae</taxon>
        <taxon>Andropogonodae</taxon>
        <taxon>Andropogoneae</taxon>
        <taxon>Sorghinae</taxon>
        <taxon>Sorghum</taxon>
    </lineage>
</organism>
<evidence type="ECO:0000313" key="4">
    <source>
        <dbReference type="EMBL" id="KAG0522508.1"/>
    </source>
</evidence>
<reference evidence="4" key="1">
    <citation type="journal article" date="2019" name="BMC Genomics">
        <title>A new reference genome for Sorghum bicolor reveals high levels of sequence similarity between sweet and grain genotypes: implications for the genetics of sugar metabolism.</title>
        <authorList>
            <person name="Cooper E.A."/>
            <person name="Brenton Z.W."/>
            <person name="Flinn B.S."/>
            <person name="Jenkins J."/>
            <person name="Shu S."/>
            <person name="Flowers D."/>
            <person name="Luo F."/>
            <person name="Wang Y."/>
            <person name="Xia P."/>
            <person name="Barry K."/>
            <person name="Daum C."/>
            <person name="Lipzen A."/>
            <person name="Yoshinaga Y."/>
            <person name="Schmutz J."/>
            <person name="Saski C."/>
            <person name="Vermerris W."/>
            <person name="Kresovich S."/>
        </authorList>
    </citation>
    <scope>NUCLEOTIDE SEQUENCE</scope>
</reference>
<reference evidence="4" key="2">
    <citation type="submission" date="2020-10" db="EMBL/GenBank/DDBJ databases">
        <authorList>
            <person name="Cooper E.A."/>
            <person name="Brenton Z.W."/>
            <person name="Flinn B.S."/>
            <person name="Jenkins J."/>
            <person name="Shu S."/>
            <person name="Flowers D."/>
            <person name="Luo F."/>
            <person name="Wang Y."/>
            <person name="Xia P."/>
            <person name="Barry K."/>
            <person name="Daum C."/>
            <person name="Lipzen A."/>
            <person name="Yoshinaga Y."/>
            <person name="Schmutz J."/>
            <person name="Saski C."/>
            <person name="Vermerris W."/>
            <person name="Kresovich S."/>
        </authorList>
    </citation>
    <scope>NUCLEOTIDE SEQUENCE</scope>
</reference>
<dbReference type="Proteomes" id="UP000807115">
    <property type="component" value="Chromosome 7"/>
</dbReference>
<dbReference type="SUPFAM" id="SSF81383">
    <property type="entry name" value="F-box domain"/>
    <property type="match status" value="1"/>
</dbReference>
<dbReference type="CDD" id="cd22160">
    <property type="entry name" value="F-box_AtFBL13-like"/>
    <property type="match status" value="1"/>
</dbReference>
<accession>A0A921U8R1</accession>
<feature type="compositionally biased region" description="Low complexity" evidence="1">
    <location>
        <begin position="36"/>
        <end position="54"/>
    </location>
</feature>
<dbReference type="SUPFAM" id="SSF52047">
    <property type="entry name" value="RNI-like"/>
    <property type="match status" value="1"/>
</dbReference>
<sequence>MGLAIPVRGPCSPTGNQAGSGPILILSHCATAALRSGGQRQRGGQSQSRRQQQQQPPPGPKPVRGHDGGGGGCEAVDVDINVDVDLLSSLHDDVLGSIITLLPTKDGARTQVLSRRWRPLWRSASAPLNLEATVVAPAAVNLRPTSPPSAVVGALRAHGGPARRVSLTWLGPFDSFPMVDGLLTPPTTLHRRGVDGGGSRFPSLDGLREFELYYKPINVPGVHRHPPPMASLRRFARTLRVLTVCSAACSLGSYNPYRLAFPPETELEFPKLEQLTLKHVSISEAALHAVLARCPALQSLVLHRNEGYGRLVIRSPTLRSLGVSHGAEVVVEDAPMLERLIPRHLGKFLRIQVVHAPRMKTLGYLCDTISEFEMGTTVLKGMVPAAGASSMIRTVKILALDSPRDLDVVIDLLKCFPCVEKLYLELCHYNVKGKVKNVRRSNVPMECLGKHLKMLELRNYRGRKSEVSLIRFFLSNARVRKKLLLNIRASRGARFHFDIGRCLSSRVPMEHIHNLAIDDPFGRSSCSCQYDDFK</sequence>